<evidence type="ECO:0000259" key="1">
    <source>
        <dbReference type="PROSITE" id="PS51186"/>
    </source>
</evidence>
<proteinExistence type="predicted"/>
<dbReference type="Gene3D" id="3.40.630.30">
    <property type="match status" value="1"/>
</dbReference>
<protein>
    <submittedName>
        <fullName evidence="2">GNAT family N-acetyltransferase</fullName>
    </submittedName>
</protein>
<dbReference type="SUPFAM" id="SSF55729">
    <property type="entry name" value="Acyl-CoA N-acyltransferases (Nat)"/>
    <property type="match status" value="1"/>
</dbReference>
<comment type="caution">
    <text evidence="2">The sequence shown here is derived from an EMBL/GenBank/DDBJ whole genome shotgun (WGS) entry which is preliminary data.</text>
</comment>
<dbReference type="AlphaFoldDB" id="A0A2H9YSH2"/>
<dbReference type="CDD" id="cd04301">
    <property type="entry name" value="NAT_SF"/>
    <property type="match status" value="1"/>
</dbReference>
<dbReference type="RefSeq" id="WP_100535130.1">
    <property type="nucleotide sequence ID" value="NZ_CBDBYO010000004.1"/>
</dbReference>
<accession>A0A2H9YSH2</accession>
<feature type="domain" description="N-acetyltransferase" evidence="1">
    <location>
        <begin position="1"/>
        <end position="145"/>
    </location>
</feature>
<dbReference type="InterPro" id="IPR052564">
    <property type="entry name" value="N-acetyltrans/Recomb-assoc"/>
</dbReference>
<dbReference type="PROSITE" id="PS51186">
    <property type="entry name" value="GNAT"/>
    <property type="match status" value="1"/>
</dbReference>
<dbReference type="Proteomes" id="UP000243446">
    <property type="component" value="Unassembled WGS sequence"/>
</dbReference>
<dbReference type="PANTHER" id="PTHR43451">
    <property type="entry name" value="ACETYLTRANSFERASE (GNAT) FAMILY PROTEIN"/>
    <property type="match status" value="1"/>
</dbReference>
<evidence type="ECO:0000313" key="3">
    <source>
        <dbReference type="Proteomes" id="UP000243446"/>
    </source>
</evidence>
<dbReference type="EMBL" id="PHRG01000003">
    <property type="protein sequence ID" value="PJO75599.1"/>
    <property type="molecule type" value="Genomic_DNA"/>
</dbReference>
<keyword evidence="2" id="KW-0808">Transferase</keyword>
<dbReference type="GeneID" id="97176556"/>
<sequence length="148" mass="17275">MKIRKATVQDTSAIVEVIAPFVEAVTTAEEGRLRFKAEAIQTIFERPDIYYYVAEIDRRIVGVVAYIAPAHFMHFFLNKAYQGQGYGRQMWRFLENQIRSQGHQSITVKSSLYALDIYKRFGFVEMGEYTEENGIRFIPMRKDYLAEI</sequence>
<organism evidence="2 3">
    <name type="scientific">Acinetobacter pseudolwoffii</name>
    <dbReference type="NCBI Taxonomy" id="2053287"/>
    <lineage>
        <taxon>Bacteria</taxon>
        <taxon>Pseudomonadati</taxon>
        <taxon>Pseudomonadota</taxon>
        <taxon>Gammaproteobacteria</taxon>
        <taxon>Moraxellales</taxon>
        <taxon>Moraxellaceae</taxon>
        <taxon>Acinetobacter</taxon>
    </lineage>
</organism>
<dbReference type="InterPro" id="IPR000182">
    <property type="entry name" value="GNAT_dom"/>
</dbReference>
<dbReference type="PANTHER" id="PTHR43451:SF1">
    <property type="entry name" value="ACETYLTRANSFERASE"/>
    <property type="match status" value="1"/>
</dbReference>
<name>A0A2H9YSH2_9GAMM</name>
<dbReference type="GO" id="GO:0016747">
    <property type="term" value="F:acyltransferase activity, transferring groups other than amino-acyl groups"/>
    <property type="evidence" value="ECO:0007669"/>
    <property type="project" value="InterPro"/>
</dbReference>
<evidence type="ECO:0000313" key="2">
    <source>
        <dbReference type="EMBL" id="PJO75599.1"/>
    </source>
</evidence>
<dbReference type="InterPro" id="IPR016181">
    <property type="entry name" value="Acyl_CoA_acyltransferase"/>
</dbReference>
<reference evidence="2 3" key="1">
    <citation type="submission" date="2017-11" db="EMBL/GenBank/DDBJ databases">
        <title>Revising the taxonomy of the Acinetobacter lwoffii group: the description of Acinetobacter pseudolwoffii sp. nov. and emended description of Acinetobacter lwoffii.</title>
        <authorList>
            <person name="Nemec A."/>
            <person name="Radolfova-Krizova L."/>
        </authorList>
    </citation>
    <scope>NUCLEOTIDE SEQUENCE [LARGE SCALE GENOMIC DNA]</scope>
    <source>
        <strain evidence="2 3">ANC 5044</strain>
    </source>
</reference>
<gene>
    <name evidence="2" type="ORF">CWI32_08750</name>
</gene>
<dbReference type="Pfam" id="PF13673">
    <property type="entry name" value="Acetyltransf_10"/>
    <property type="match status" value="1"/>
</dbReference>